<dbReference type="AlphaFoldDB" id="A0A194XAK2"/>
<feature type="chain" id="PRO_5008268066" description="endo-1,4-beta-xylanase" evidence="14">
    <location>
        <begin position="18"/>
        <end position="338"/>
    </location>
</feature>
<evidence type="ECO:0000256" key="6">
    <source>
        <dbReference type="ARBA" id="ARBA00022525"/>
    </source>
</evidence>
<dbReference type="KEGG" id="psco:LY89DRAFT_734159"/>
<evidence type="ECO:0000256" key="3">
    <source>
        <dbReference type="ARBA" id="ARBA00004851"/>
    </source>
</evidence>
<gene>
    <name evidence="16" type="ORF">LY89DRAFT_734159</name>
</gene>
<feature type="region of interest" description="Disordered" evidence="13">
    <location>
        <begin position="306"/>
        <end position="338"/>
    </location>
</feature>
<proteinExistence type="inferred from homology"/>
<evidence type="ECO:0000256" key="2">
    <source>
        <dbReference type="ARBA" id="ARBA00004613"/>
    </source>
</evidence>
<dbReference type="GO" id="GO:0031176">
    <property type="term" value="F:endo-1,4-beta-xylanase activity"/>
    <property type="evidence" value="ECO:0007669"/>
    <property type="project" value="UniProtKB-EC"/>
</dbReference>
<sequence length="338" mass="37526">MFFQSLTAVAAIPFASAQLNQLAQDAGKMYFGTATDNGELNNTQYVSILTNTSEFGQLTPSNGQKWFVIEPEFGVYNFSMGSVVADLAASNNQILRCHNLVWHSQLAPWVDTMTWSKENLTAALIDHVTQEATHWKGKCYAWDVLNEALNEDAYYNDYNIEHVSNKSNAARANIIKLLQDDGIRIDGVGLQSHFTVANAPSLDAQIENMQLFADMGLEIAITELDVRLNEPENSTNLANQSQVYENTVGACMQVDECIGITVWDFYDPFSWVPDTFPGQGSATLYFANFTKHPAYQGIVNALTNGTDSGSDNDNGDDCDDDGDSGDKKKKRDSHWWRL</sequence>
<feature type="domain" description="GH10" evidence="15">
    <location>
        <begin position="16"/>
        <end position="301"/>
    </location>
</feature>
<dbReference type="SUPFAM" id="SSF51445">
    <property type="entry name" value="(Trans)glycosidases"/>
    <property type="match status" value="1"/>
</dbReference>
<dbReference type="Pfam" id="PF00331">
    <property type="entry name" value="Glyco_hydro_10"/>
    <property type="match status" value="2"/>
</dbReference>
<evidence type="ECO:0000256" key="14">
    <source>
        <dbReference type="SAM" id="SignalP"/>
    </source>
</evidence>
<dbReference type="EMBL" id="KQ947415">
    <property type="protein sequence ID" value="KUJ17174.1"/>
    <property type="molecule type" value="Genomic_DNA"/>
</dbReference>
<keyword evidence="10" id="KW-0326">Glycosidase</keyword>
<keyword evidence="11" id="KW-0624">Polysaccharide degradation</keyword>
<dbReference type="InterPro" id="IPR017853">
    <property type="entry name" value="GH"/>
</dbReference>
<feature type="signal peptide" evidence="14">
    <location>
        <begin position="1"/>
        <end position="17"/>
    </location>
</feature>
<evidence type="ECO:0000256" key="9">
    <source>
        <dbReference type="ARBA" id="ARBA00023277"/>
    </source>
</evidence>
<evidence type="ECO:0000313" key="16">
    <source>
        <dbReference type="EMBL" id="KUJ17174.1"/>
    </source>
</evidence>
<dbReference type="InterPro" id="IPR044846">
    <property type="entry name" value="GH10"/>
</dbReference>
<dbReference type="PANTHER" id="PTHR31490:SF35">
    <property type="entry name" value="ENDO-1,4-BETA-XYLANASE"/>
    <property type="match status" value="1"/>
</dbReference>
<dbReference type="GeneID" id="28829608"/>
<dbReference type="PROSITE" id="PS51760">
    <property type="entry name" value="GH10_2"/>
    <property type="match status" value="1"/>
</dbReference>
<comment type="subcellular location">
    <subcellularLocation>
        <location evidence="2">Secreted</location>
    </subcellularLocation>
</comment>
<evidence type="ECO:0000256" key="5">
    <source>
        <dbReference type="ARBA" id="ARBA00012590"/>
    </source>
</evidence>
<comment type="pathway">
    <text evidence="3">Glycan degradation; xylan degradation.</text>
</comment>
<evidence type="ECO:0000256" key="7">
    <source>
        <dbReference type="ARBA" id="ARBA00022651"/>
    </source>
</evidence>
<dbReference type="EC" id="3.2.1.8" evidence="5"/>
<evidence type="ECO:0000256" key="8">
    <source>
        <dbReference type="ARBA" id="ARBA00022801"/>
    </source>
</evidence>
<keyword evidence="17" id="KW-1185">Reference proteome</keyword>
<evidence type="ECO:0000256" key="13">
    <source>
        <dbReference type="SAM" id="MobiDB-lite"/>
    </source>
</evidence>
<dbReference type="Gene3D" id="3.20.20.80">
    <property type="entry name" value="Glycosidases"/>
    <property type="match status" value="2"/>
</dbReference>
<evidence type="ECO:0000256" key="10">
    <source>
        <dbReference type="ARBA" id="ARBA00023295"/>
    </source>
</evidence>
<dbReference type="GO" id="GO:0005576">
    <property type="term" value="C:extracellular region"/>
    <property type="evidence" value="ECO:0007669"/>
    <property type="project" value="UniProtKB-SubCell"/>
</dbReference>
<dbReference type="RefSeq" id="XP_018071529.1">
    <property type="nucleotide sequence ID" value="XM_018219882.1"/>
</dbReference>
<reference evidence="16 17" key="1">
    <citation type="submission" date="2015-10" db="EMBL/GenBank/DDBJ databases">
        <title>Full genome of DAOMC 229536 Phialocephala scopiformis, a fungal endophyte of spruce producing the potent anti-insectan compound rugulosin.</title>
        <authorList>
            <consortium name="DOE Joint Genome Institute"/>
            <person name="Walker A.K."/>
            <person name="Frasz S.L."/>
            <person name="Seifert K.A."/>
            <person name="Miller J.D."/>
            <person name="Mondo S.J."/>
            <person name="Labutti K."/>
            <person name="Lipzen A."/>
            <person name="Dockter R."/>
            <person name="Kennedy M."/>
            <person name="Grigoriev I.V."/>
            <person name="Spatafora J.W."/>
        </authorList>
    </citation>
    <scope>NUCLEOTIDE SEQUENCE [LARGE SCALE GENOMIC DNA]</scope>
    <source>
        <strain evidence="16 17">CBS 120377</strain>
    </source>
</reference>
<dbReference type="InterPro" id="IPR031158">
    <property type="entry name" value="GH10_AS"/>
</dbReference>
<dbReference type="GO" id="GO:0045493">
    <property type="term" value="P:xylan catabolic process"/>
    <property type="evidence" value="ECO:0007669"/>
    <property type="project" value="UniProtKB-KW"/>
</dbReference>
<protein>
    <recommendedName>
        <fullName evidence="5">endo-1,4-beta-xylanase</fullName>
        <ecNumber evidence="5">3.2.1.8</ecNumber>
    </recommendedName>
</protein>
<name>A0A194XAK2_MOLSC</name>
<dbReference type="Proteomes" id="UP000070700">
    <property type="component" value="Unassembled WGS sequence"/>
</dbReference>
<organism evidence="16 17">
    <name type="scientific">Mollisia scopiformis</name>
    <name type="common">Conifer needle endophyte fungus</name>
    <name type="synonym">Phialocephala scopiformis</name>
    <dbReference type="NCBI Taxonomy" id="149040"/>
    <lineage>
        <taxon>Eukaryota</taxon>
        <taxon>Fungi</taxon>
        <taxon>Dikarya</taxon>
        <taxon>Ascomycota</taxon>
        <taxon>Pezizomycotina</taxon>
        <taxon>Leotiomycetes</taxon>
        <taxon>Helotiales</taxon>
        <taxon>Mollisiaceae</taxon>
        <taxon>Mollisia</taxon>
    </lineage>
</organism>
<evidence type="ECO:0000256" key="4">
    <source>
        <dbReference type="ARBA" id="ARBA00007495"/>
    </source>
</evidence>
<feature type="active site" description="Nucleophile" evidence="12">
    <location>
        <position position="223"/>
    </location>
</feature>
<feature type="compositionally biased region" description="Acidic residues" evidence="13">
    <location>
        <begin position="313"/>
        <end position="323"/>
    </location>
</feature>
<evidence type="ECO:0000313" key="17">
    <source>
        <dbReference type="Proteomes" id="UP000070700"/>
    </source>
</evidence>
<evidence type="ECO:0000256" key="11">
    <source>
        <dbReference type="ARBA" id="ARBA00023326"/>
    </source>
</evidence>
<keyword evidence="9" id="KW-0119">Carbohydrate metabolism</keyword>
<dbReference type="InParanoid" id="A0A194XAK2"/>
<comment type="catalytic activity">
    <reaction evidence="1">
        <text>Endohydrolysis of (1-&gt;4)-beta-D-xylosidic linkages in xylans.</text>
        <dbReference type="EC" id="3.2.1.8"/>
    </reaction>
</comment>
<keyword evidence="6" id="KW-0964">Secreted</keyword>
<accession>A0A194XAK2</accession>
<evidence type="ECO:0000256" key="12">
    <source>
        <dbReference type="PROSITE-ProRule" id="PRU10061"/>
    </source>
</evidence>
<dbReference type="PANTHER" id="PTHR31490">
    <property type="entry name" value="GLYCOSYL HYDROLASE"/>
    <property type="match status" value="1"/>
</dbReference>
<dbReference type="OrthoDB" id="3055998at2759"/>
<dbReference type="PROSITE" id="PS00591">
    <property type="entry name" value="GH10_1"/>
    <property type="match status" value="1"/>
</dbReference>
<comment type="similarity">
    <text evidence="4">Belongs to the glycosyl hydrolase 10 (cellulase F) family.</text>
</comment>
<evidence type="ECO:0000256" key="1">
    <source>
        <dbReference type="ARBA" id="ARBA00000681"/>
    </source>
</evidence>
<evidence type="ECO:0000259" key="15">
    <source>
        <dbReference type="PROSITE" id="PS51760"/>
    </source>
</evidence>
<keyword evidence="8 16" id="KW-0378">Hydrolase</keyword>
<keyword evidence="7" id="KW-0858">Xylan degradation</keyword>
<dbReference type="InterPro" id="IPR001000">
    <property type="entry name" value="GH10_dom"/>
</dbReference>
<dbReference type="SMART" id="SM00633">
    <property type="entry name" value="Glyco_10"/>
    <property type="match status" value="1"/>
</dbReference>
<keyword evidence="14" id="KW-0732">Signal</keyword>